<feature type="compositionally biased region" description="Polar residues" evidence="1">
    <location>
        <begin position="141"/>
        <end position="160"/>
    </location>
</feature>
<feature type="compositionally biased region" description="Low complexity" evidence="1">
    <location>
        <begin position="161"/>
        <end position="198"/>
    </location>
</feature>
<sequence>MGFSRINSLFLTLLPLFQIGGSFTIDAPSSVKMKVAATASWKRVKGDPQQFKFFLRSGDAEEEMLTVVIQGDAEAENSFPFLCSKAGTYRIDVESNGSVFASRTAIQVQSVPSPAPGPAPPLRLAATFSSSNTGAPPASTVDGTSPATSPTSTFGVSSPLTTSTNNGQTGQQSPTQTPQNGITSSPSAGATATTNTSTVPTASPVAITIQSGSQTSLPTSLLYVLFIGAVTKISPWPGIPSNSVTASPPSPTAGQPASHESNNRTALIVGLVLGVLLLIVLLGFLWYWRRRRAQNRVAPSSMTIAPFARDAQGPGYVMSEKRRQVTRGHSQRSQSTSAPVPPCYRSPSPSTSTSGDPPPPLYTPTTEV</sequence>
<organism evidence="4 5">
    <name type="scientific">Moniliophthora roreri</name>
    <name type="common">Frosty pod rot fungus</name>
    <name type="synonym">Monilia roreri</name>
    <dbReference type="NCBI Taxonomy" id="221103"/>
    <lineage>
        <taxon>Eukaryota</taxon>
        <taxon>Fungi</taxon>
        <taxon>Dikarya</taxon>
        <taxon>Basidiomycota</taxon>
        <taxon>Agaricomycotina</taxon>
        <taxon>Agaricomycetes</taxon>
        <taxon>Agaricomycetidae</taxon>
        <taxon>Agaricales</taxon>
        <taxon>Marasmiineae</taxon>
        <taxon>Marasmiaceae</taxon>
        <taxon>Moniliophthora</taxon>
    </lineage>
</organism>
<evidence type="ECO:0000256" key="2">
    <source>
        <dbReference type="SAM" id="Phobius"/>
    </source>
</evidence>
<protein>
    <submittedName>
        <fullName evidence="4">Uncharacterized protein</fullName>
    </submittedName>
</protein>
<dbReference type="EMBL" id="LATX01002444">
    <property type="protein sequence ID" value="KTB29195.1"/>
    <property type="molecule type" value="Genomic_DNA"/>
</dbReference>
<feature type="region of interest" description="Disordered" evidence="1">
    <location>
        <begin position="110"/>
        <end position="198"/>
    </location>
</feature>
<feature type="chain" id="PRO_5006901291" evidence="3">
    <location>
        <begin position="23"/>
        <end position="368"/>
    </location>
</feature>
<evidence type="ECO:0000313" key="5">
    <source>
        <dbReference type="Proteomes" id="UP000054988"/>
    </source>
</evidence>
<proteinExistence type="predicted"/>
<comment type="caution">
    <text evidence="4">The sequence shown here is derived from an EMBL/GenBank/DDBJ whole genome shotgun (WGS) entry which is preliminary data.</text>
</comment>
<feature type="signal peptide" evidence="3">
    <location>
        <begin position="1"/>
        <end position="22"/>
    </location>
</feature>
<keyword evidence="2" id="KW-0812">Transmembrane</keyword>
<keyword evidence="2" id="KW-1133">Transmembrane helix</keyword>
<evidence type="ECO:0000256" key="1">
    <source>
        <dbReference type="SAM" id="MobiDB-lite"/>
    </source>
</evidence>
<feature type="transmembrane region" description="Helical" evidence="2">
    <location>
        <begin position="266"/>
        <end position="288"/>
    </location>
</feature>
<accession>A0A0W0EYR2</accession>
<feature type="region of interest" description="Disordered" evidence="1">
    <location>
        <begin position="320"/>
        <end position="368"/>
    </location>
</feature>
<evidence type="ECO:0000313" key="4">
    <source>
        <dbReference type="EMBL" id="KTB29195.1"/>
    </source>
</evidence>
<name>A0A0W0EYR2_MONRR</name>
<keyword evidence="2" id="KW-0472">Membrane</keyword>
<reference evidence="4 5" key="1">
    <citation type="submission" date="2015-12" db="EMBL/GenBank/DDBJ databases">
        <title>Draft genome sequence of Moniliophthora roreri, the causal agent of frosty pod rot of cacao.</title>
        <authorList>
            <person name="Aime M.C."/>
            <person name="Diaz-Valderrama J.R."/>
            <person name="Kijpornyongpan T."/>
            <person name="Phillips-Mora W."/>
        </authorList>
    </citation>
    <scope>NUCLEOTIDE SEQUENCE [LARGE SCALE GENOMIC DNA]</scope>
    <source>
        <strain evidence="4 5">MCA 2952</strain>
    </source>
</reference>
<keyword evidence="3" id="KW-0732">Signal</keyword>
<dbReference type="Proteomes" id="UP000054988">
    <property type="component" value="Unassembled WGS sequence"/>
</dbReference>
<feature type="compositionally biased region" description="Low complexity" evidence="1">
    <location>
        <begin position="345"/>
        <end position="355"/>
    </location>
</feature>
<evidence type="ECO:0000256" key="3">
    <source>
        <dbReference type="SAM" id="SignalP"/>
    </source>
</evidence>
<dbReference type="AlphaFoldDB" id="A0A0W0EYR2"/>
<gene>
    <name evidence="4" type="ORF">WG66_18210</name>
</gene>